<evidence type="ECO:0000313" key="2">
    <source>
        <dbReference type="EMBL" id="CAA9576258.1"/>
    </source>
</evidence>
<feature type="compositionally biased region" description="Basic and acidic residues" evidence="1">
    <location>
        <begin position="282"/>
        <end position="295"/>
    </location>
</feature>
<feature type="compositionally biased region" description="Pro residues" evidence="1">
    <location>
        <begin position="360"/>
        <end position="379"/>
    </location>
</feature>
<dbReference type="AlphaFoldDB" id="A0A6J4VDI8"/>
<feature type="compositionally biased region" description="Basic and acidic residues" evidence="1">
    <location>
        <begin position="61"/>
        <end position="96"/>
    </location>
</feature>
<feature type="compositionally biased region" description="Basic and acidic residues" evidence="1">
    <location>
        <begin position="540"/>
        <end position="549"/>
    </location>
</feature>
<proteinExistence type="predicted"/>
<feature type="compositionally biased region" description="Basic and acidic residues" evidence="1">
    <location>
        <begin position="254"/>
        <end position="267"/>
    </location>
</feature>
<dbReference type="EMBL" id="CADCWG010000304">
    <property type="protein sequence ID" value="CAA9576258.1"/>
    <property type="molecule type" value="Genomic_DNA"/>
</dbReference>
<feature type="compositionally biased region" description="Basic residues" evidence="1">
    <location>
        <begin position="380"/>
        <end position="389"/>
    </location>
</feature>
<feature type="compositionally biased region" description="Basic residues" evidence="1">
    <location>
        <begin position="333"/>
        <end position="350"/>
    </location>
</feature>
<evidence type="ECO:0000256" key="1">
    <source>
        <dbReference type="SAM" id="MobiDB-lite"/>
    </source>
</evidence>
<reference evidence="2" key="1">
    <citation type="submission" date="2020-02" db="EMBL/GenBank/DDBJ databases">
        <authorList>
            <person name="Meier V. D."/>
        </authorList>
    </citation>
    <scope>NUCLEOTIDE SEQUENCE</scope>
    <source>
        <strain evidence="2">AVDCRST_MAG49</strain>
    </source>
</reference>
<protein>
    <submittedName>
        <fullName evidence="2">Oligopeptide ABC transporter, periplasmic oligopeptide-binding protein OppA</fullName>
    </submittedName>
</protein>
<feature type="compositionally biased region" description="Basic residues" evidence="1">
    <location>
        <begin position="517"/>
        <end position="537"/>
    </location>
</feature>
<feature type="compositionally biased region" description="Basic and acidic residues" evidence="1">
    <location>
        <begin position="499"/>
        <end position="509"/>
    </location>
</feature>
<feature type="compositionally biased region" description="Basic residues" evidence="1">
    <location>
        <begin position="426"/>
        <end position="445"/>
    </location>
</feature>
<gene>
    <name evidence="2" type="ORF">AVDCRST_MAG49-4168</name>
</gene>
<feature type="compositionally biased region" description="Basic residues" evidence="1">
    <location>
        <begin position="21"/>
        <end position="42"/>
    </location>
</feature>
<feature type="compositionally biased region" description="Basic and acidic residues" evidence="1">
    <location>
        <begin position="472"/>
        <end position="491"/>
    </location>
</feature>
<accession>A0A6J4VDI8</accession>
<feature type="compositionally biased region" description="Basic residues" evidence="1">
    <location>
        <begin position="272"/>
        <end position="281"/>
    </location>
</feature>
<feature type="non-terminal residue" evidence="2">
    <location>
        <position position="1"/>
    </location>
</feature>
<feature type="region of interest" description="Disordered" evidence="1">
    <location>
        <begin position="472"/>
        <end position="549"/>
    </location>
</feature>
<feature type="non-terminal residue" evidence="2">
    <location>
        <position position="549"/>
    </location>
</feature>
<feature type="compositionally biased region" description="Basic residues" evidence="1">
    <location>
        <begin position="48"/>
        <end position="60"/>
    </location>
</feature>
<sequence length="549" mass="63065">VPVPRRATLGPRPVPHLPAPARRRRVGLRGRARPRWRARRPRGPPGRRPGRDRHHHRHAGRGREHQPVPHQRLRERLPLQDALRRVRPLQRRDLRPRAGPRRVVADRRPRLRLHPPAQRPLLRRHRGHRRGRRLHPPRDDRRLLRLAPAVEVPLDPGRPRVRRRGRPGGPRDPGGRPEDAAGHPGAARRPLPLQHALHLRRPGRPPPEQEPGRGPVLPEPDRRRPLRLPVVGGQRRLRRDGQPQLLADRQARRHAADPPRDPRREQPGARPRVGRHRRLQLRRADREGAPGREPRAPGAHPAVRLAERLDVQLPQPDPRQPRRPPRDRDGRQHRAVRRRRPARPQRRRPRADRAGLVGPRPDPGPDPLRPGAGPNPPPGGRRRRRHRAPLHGQPGQHLPRGLADLHPAGARGRRDPGDPRGGGVRRDRRQHHRRQPRLRRLRGRLRRGDGRAERALRAVPLLLARQLQRLREPGARPVADRGTGDPRDRGRQAGLPADPADHHGRRADALRLVPAVHLRRRQPLPGRHPQRRLRPVPRPRGLDRRPVGV</sequence>
<name>A0A6J4VDI8_9BACT</name>
<organism evidence="2">
    <name type="scientific">uncultured Thermomicrobiales bacterium</name>
    <dbReference type="NCBI Taxonomy" id="1645740"/>
    <lineage>
        <taxon>Bacteria</taxon>
        <taxon>Pseudomonadati</taxon>
        <taxon>Thermomicrobiota</taxon>
        <taxon>Thermomicrobia</taxon>
        <taxon>Thermomicrobiales</taxon>
        <taxon>environmental samples</taxon>
    </lineage>
</organism>
<feature type="region of interest" description="Disordered" evidence="1">
    <location>
        <begin position="1"/>
        <end position="450"/>
    </location>
</feature>
<feature type="compositionally biased region" description="Basic residues" evidence="1">
    <location>
        <begin position="121"/>
        <end position="135"/>
    </location>
</feature>